<dbReference type="KEGG" id="lrs:PX52LOC_01598"/>
<dbReference type="GO" id="GO:0006313">
    <property type="term" value="P:DNA transposition"/>
    <property type="evidence" value="ECO:0007669"/>
    <property type="project" value="InterPro"/>
</dbReference>
<dbReference type="InterPro" id="IPR036515">
    <property type="entry name" value="Transposase_17_sf"/>
</dbReference>
<dbReference type="AlphaFoldDB" id="A0A5C1A882"/>
<dbReference type="GO" id="GO:0003677">
    <property type="term" value="F:DNA binding"/>
    <property type="evidence" value="ECO:0007669"/>
    <property type="project" value="InterPro"/>
</dbReference>
<evidence type="ECO:0000313" key="2">
    <source>
        <dbReference type="Proteomes" id="UP000324974"/>
    </source>
</evidence>
<sequence>MEKWFHCTSHTYGAWLYGDPRGYRTRHHREHVEGDYKHRPPAGMYASQHERSKKLLKQPPVILTSAWRAVVGAALVEKLLTFELQLLVLSMSGQHCHLLAKMPGGPVPREWLGQAKKHSNFIAKESGWTGKLWAVRSKANPIKDRAHQLNTYNYILKHVSEGAWVWDFRAGVTTPESPGTAVPGLSGDDHP</sequence>
<accession>A0A5C1A882</accession>
<evidence type="ECO:0008006" key="3">
    <source>
        <dbReference type="Google" id="ProtNLM"/>
    </source>
</evidence>
<name>A0A5C1A882_9BACT</name>
<dbReference type="Proteomes" id="UP000324974">
    <property type="component" value="Chromosome"/>
</dbReference>
<gene>
    <name evidence="1" type="ORF">PX52LOC_01598</name>
</gene>
<evidence type="ECO:0000313" key="1">
    <source>
        <dbReference type="EMBL" id="QEL14705.1"/>
    </source>
</evidence>
<proteinExistence type="predicted"/>
<dbReference type="SUPFAM" id="SSF143422">
    <property type="entry name" value="Transposase IS200-like"/>
    <property type="match status" value="1"/>
</dbReference>
<dbReference type="RefSeq" id="WP_149109580.1">
    <property type="nucleotide sequence ID" value="NZ_CP042425.1"/>
</dbReference>
<protein>
    <recommendedName>
        <fullName evidence="3">Transposase IS200-like domain-containing protein</fullName>
    </recommendedName>
</protein>
<keyword evidence="2" id="KW-1185">Reference proteome</keyword>
<organism evidence="1 2">
    <name type="scientific">Limnoglobus roseus</name>
    <dbReference type="NCBI Taxonomy" id="2598579"/>
    <lineage>
        <taxon>Bacteria</taxon>
        <taxon>Pseudomonadati</taxon>
        <taxon>Planctomycetota</taxon>
        <taxon>Planctomycetia</taxon>
        <taxon>Gemmatales</taxon>
        <taxon>Gemmataceae</taxon>
        <taxon>Limnoglobus</taxon>
    </lineage>
</organism>
<reference evidence="2" key="1">
    <citation type="submission" date="2019-08" db="EMBL/GenBank/DDBJ databases">
        <title>Limnoglobus roseus gen. nov., sp. nov., a novel freshwater planctomycete with a giant genome from the family Gemmataceae.</title>
        <authorList>
            <person name="Kulichevskaya I.S."/>
            <person name="Naumoff D.G."/>
            <person name="Miroshnikov K."/>
            <person name="Ivanova A."/>
            <person name="Philippov D.A."/>
            <person name="Hakobyan A."/>
            <person name="Rijpstra I.C."/>
            <person name="Sinninghe Damste J.S."/>
            <person name="Liesack W."/>
            <person name="Dedysh S.N."/>
        </authorList>
    </citation>
    <scope>NUCLEOTIDE SEQUENCE [LARGE SCALE GENOMIC DNA]</scope>
    <source>
        <strain evidence="2">PX52</strain>
    </source>
</reference>
<dbReference type="EMBL" id="CP042425">
    <property type="protein sequence ID" value="QEL14705.1"/>
    <property type="molecule type" value="Genomic_DNA"/>
</dbReference>
<dbReference type="GO" id="GO:0004803">
    <property type="term" value="F:transposase activity"/>
    <property type="evidence" value="ECO:0007669"/>
    <property type="project" value="InterPro"/>
</dbReference>
<dbReference type="OrthoDB" id="285850at2"/>